<evidence type="ECO:0000256" key="2">
    <source>
        <dbReference type="ARBA" id="ARBA00022475"/>
    </source>
</evidence>
<name>A0A075ULD9_9PSEU</name>
<evidence type="ECO:0000313" key="9">
    <source>
        <dbReference type="Proteomes" id="UP000028492"/>
    </source>
</evidence>
<dbReference type="Pfam" id="PF04024">
    <property type="entry name" value="PspC"/>
    <property type="match status" value="1"/>
</dbReference>
<reference evidence="8 9" key="1">
    <citation type="journal article" date="2014" name="J. Biotechnol.">
        <title>Complete genome sequence of the actinobacterium Amycolatopsis japonica MG417-CF17(T) (=DSM 44213T) producing (S,S)-N,N'-ethylenediaminedisuccinic acid.</title>
        <authorList>
            <person name="Stegmann E."/>
            <person name="Albersmeier A."/>
            <person name="Spohn M."/>
            <person name="Gert H."/>
            <person name="Weber T."/>
            <person name="Wohlleben W."/>
            <person name="Kalinowski J."/>
            <person name="Ruckert C."/>
        </authorList>
    </citation>
    <scope>NUCLEOTIDE SEQUENCE [LARGE SCALE GENOMIC DNA]</scope>
    <source>
        <strain evidence="9">MG417-CF17 (DSM 44213)</strain>
    </source>
</reference>
<keyword evidence="3 6" id="KW-0812">Transmembrane</keyword>
<evidence type="ECO:0000256" key="4">
    <source>
        <dbReference type="ARBA" id="ARBA00022989"/>
    </source>
</evidence>
<keyword evidence="4 6" id="KW-1133">Transmembrane helix</keyword>
<accession>A0A075ULD9</accession>
<dbReference type="Proteomes" id="UP000028492">
    <property type="component" value="Chromosome"/>
</dbReference>
<evidence type="ECO:0000313" key="8">
    <source>
        <dbReference type="EMBL" id="AIG73394.1"/>
    </source>
</evidence>
<keyword evidence="5 6" id="KW-0472">Membrane</keyword>
<dbReference type="GO" id="GO:0005886">
    <property type="term" value="C:plasma membrane"/>
    <property type="evidence" value="ECO:0007669"/>
    <property type="project" value="UniProtKB-SubCell"/>
</dbReference>
<evidence type="ECO:0000259" key="7">
    <source>
        <dbReference type="Pfam" id="PF04024"/>
    </source>
</evidence>
<feature type="transmembrane region" description="Helical" evidence="6">
    <location>
        <begin position="47"/>
        <end position="66"/>
    </location>
</feature>
<evidence type="ECO:0000256" key="1">
    <source>
        <dbReference type="ARBA" id="ARBA00004162"/>
    </source>
</evidence>
<dbReference type="RefSeq" id="WP_038507822.1">
    <property type="nucleotide sequence ID" value="NZ_CP008953.1"/>
</dbReference>
<dbReference type="eggNOG" id="COG1983">
    <property type="taxonomic scope" value="Bacteria"/>
</dbReference>
<evidence type="ECO:0000256" key="5">
    <source>
        <dbReference type="ARBA" id="ARBA00023136"/>
    </source>
</evidence>
<dbReference type="KEGG" id="aja:AJAP_02320"/>
<feature type="domain" description="Phage shock protein PspC N-terminal" evidence="7">
    <location>
        <begin position="12"/>
        <end position="69"/>
    </location>
</feature>
<dbReference type="STRING" id="208439.AJAP_02320"/>
<dbReference type="EMBL" id="CP008953">
    <property type="protein sequence ID" value="AIG73394.1"/>
    <property type="molecule type" value="Genomic_DNA"/>
</dbReference>
<sequence length="74" mass="7860">MTNSVYTPQATKKLYRSRTDKMLAGVAGGWAAYLGVDAAILRIALVAGVFFTAGFAIPLYAAAWLLTPEQPGEP</sequence>
<dbReference type="PANTHER" id="PTHR33885:SF3">
    <property type="entry name" value="PHAGE SHOCK PROTEIN C"/>
    <property type="match status" value="1"/>
</dbReference>
<comment type="subcellular location">
    <subcellularLocation>
        <location evidence="1">Cell membrane</location>
        <topology evidence="1">Single-pass membrane protein</topology>
    </subcellularLocation>
</comment>
<dbReference type="PANTHER" id="PTHR33885">
    <property type="entry name" value="PHAGE SHOCK PROTEIN C"/>
    <property type="match status" value="1"/>
</dbReference>
<keyword evidence="9" id="KW-1185">Reference proteome</keyword>
<keyword evidence="2" id="KW-1003">Cell membrane</keyword>
<evidence type="ECO:0000256" key="3">
    <source>
        <dbReference type="ARBA" id="ARBA00022692"/>
    </source>
</evidence>
<proteinExistence type="predicted"/>
<dbReference type="InterPro" id="IPR052027">
    <property type="entry name" value="PspC"/>
</dbReference>
<dbReference type="InterPro" id="IPR007168">
    <property type="entry name" value="Phageshock_PspC_N"/>
</dbReference>
<organism evidence="8 9">
    <name type="scientific">Amycolatopsis japonica</name>
    <dbReference type="NCBI Taxonomy" id="208439"/>
    <lineage>
        <taxon>Bacteria</taxon>
        <taxon>Bacillati</taxon>
        <taxon>Actinomycetota</taxon>
        <taxon>Actinomycetes</taxon>
        <taxon>Pseudonocardiales</taxon>
        <taxon>Pseudonocardiaceae</taxon>
        <taxon>Amycolatopsis</taxon>
        <taxon>Amycolatopsis japonica group</taxon>
    </lineage>
</organism>
<evidence type="ECO:0000256" key="6">
    <source>
        <dbReference type="SAM" id="Phobius"/>
    </source>
</evidence>
<protein>
    <recommendedName>
        <fullName evidence="7">Phage shock protein PspC N-terminal domain-containing protein</fullName>
    </recommendedName>
</protein>
<gene>
    <name evidence="8" type="ORF">AJAP_02320</name>
</gene>
<dbReference type="HOGENOM" id="CLU_143433_4_0_11"/>
<dbReference type="AlphaFoldDB" id="A0A075ULD9"/>